<accession>A0AAJ0HI84</accession>
<reference evidence="3" key="2">
    <citation type="submission" date="2023-06" db="EMBL/GenBank/DDBJ databases">
        <authorList>
            <consortium name="Lawrence Berkeley National Laboratory"/>
            <person name="Haridas S."/>
            <person name="Hensen N."/>
            <person name="Bonometti L."/>
            <person name="Westerberg I."/>
            <person name="Brannstrom I.O."/>
            <person name="Guillou S."/>
            <person name="Cros-Aarteil S."/>
            <person name="Calhoun S."/>
            <person name="Kuo A."/>
            <person name="Mondo S."/>
            <person name="Pangilinan J."/>
            <person name="Riley R."/>
            <person name="Labutti K."/>
            <person name="Andreopoulos B."/>
            <person name="Lipzen A."/>
            <person name="Chen C."/>
            <person name="Yanf M."/>
            <person name="Daum C."/>
            <person name="Ng V."/>
            <person name="Clum A."/>
            <person name="Steindorff A."/>
            <person name="Ohm R."/>
            <person name="Martin F."/>
            <person name="Silar P."/>
            <person name="Natvig D."/>
            <person name="Lalanne C."/>
            <person name="Gautier V."/>
            <person name="Ament-Velasquez S.L."/>
            <person name="Kruys A."/>
            <person name="Hutchinson M.I."/>
            <person name="Powell A.J."/>
            <person name="Barry K."/>
            <person name="Miller A.N."/>
            <person name="Grigoriev I.V."/>
            <person name="Debuchy R."/>
            <person name="Gladieux P."/>
            <person name="Thoren M.H."/>
            <person name="Johannesson H."/>
        </authorList>
    </citation>
    <scope>NUCLEOTIDE SEQUENCE</scope>
    <source>
        <strain evidence="3">CBS 955.72</strain>
    </source>
</reference>
<gene>
    <name evidence="3" type="ORF">B0T25DRAFT_196113</name>
</gene>
<keyword evidence="4" id="KW-1185">Reference proteome</keyword>
<sequence length="175" mass="19495">MTGPFRCKPSSMGQAQVPPSYSTGTAVKRKSSTQKATMFDRVQVEDMQVSPSVKESGDIATPTNFRLLRPSDFDPSLKKSELAALVIDKHNALVSRLWDKHEETTALLVNEFKETATLLVKDIKDLSRETLEKNSEAMLSLARQNTEALERSRDMAVWGLVIAVITVIVLVGWKF</sequence>
<dbReference type="AlphaFoldDB" id="A0AAJ0HI84"/>
<feature type="transmembrane region" description="Helical" evidence="2">
    <location>
        <begin position="155"/>
        <end position="173"/>
    </location>
</feature>
<feature type="region of interest" description="Disordered" evidence="1">
    <location>
        <begin position="1"/>
        <end position="38"/>
    </location>
</feature>
<comment type="caution">
    <text evidence="3">The sequence shown here is derived from an EMBL/GenBank/DDBJ whole genome shotgun (WGS) entry which is preliminary data.</text>
</comment>
<keyword evidence="2" id="KW-1133">Transmembrane helix</keyword>
<dbReference type="EMBL" id="JAUIQD010000004">
    <property type="protein sequence ID" value="KAK3352909.1"/>
    <property type="molecule type" value="Genomic_DNA"/>
</dbReference>
<evidence type="ECO:0000256" key="2">
    <source>
        <dbReference type="SAM" id="Phobius"/>
    </source>
</evidence>
<reference evidence="3" key="1">
    <citation type="journal article" date="2023" name="Mol. Phylogenet. Evol.">
        <title>Genome-scale phylogeny and comparative genomics of the fungal order Sordariales.</title>
        <authorList>
            <person name="Hensen N."/>
            <person name="Bonometti L."/>
            <person name="Westerberg I."/>
            <person name="Brannstrom I.O."/>
            <person name="Guillou S."/>
            <person name="Cros-Aarteil S."/>
            <person name="Calhoun S."/>
            <person name="Haridas S."/>
            <person name="Kuo A."/>
            <person name="Mondo S."/>
            <person name="Pangilinan J."/>
            <person name="Riley R."/>
            <person name="LaButti K."/>
            <person name="Andreopoulos B."/>
            <person name="Lipzen A."/>
            <person name="Chen C."/>
            <person name="Yan M."/>
            <person name="Daum C."/>
            <person name="Ng V."/>
            <person name="Clum A."/>
            <person name="Steindorff A."/>
            <person name="Ohm R.A."/>
            <person name="Martin F."/>
            <person name="Silar P."/>
            <person name="Natvig D.O."/>
            <person name="Lalanne C."/>
            <person name="Gautier V."/>
            <person name="Ament-Velasquez S.L."/>
            <person name="Kruys A."/>
            <person name="Hutchinson M.I."/>
            <person name="Powell A.J."/>
            <person name="Barry K."/>
            <person name="Miller A.N."/>
            <person name="Grigoriev I.V."/>
            <person name="Debuchy R."/>
            <person name="Gladieux P."/>
            <person name="Hiltunen Thoren M."/>
            <person name="Johannesson H."/>
        </authorList>
    </citation>
    <scope>NUCLEOTIDE SEQUENCE</scope>
    <source>
        <strain evidence="3">CBS 955.72</strain>
    </source>
</reference>
<evidence type="ECO:0000313" key="3">
    <source>
        <dbReference type="EMBL" id="KAK3352909.1"/>
    </source>
</evidence>
<protein>
    <submittedName>
        <fullName evidence="3">Uncharacterized protein</fullName>
    </submittedName>
</protein>
<keyword evidence="2" id="KW-0472">Membrane</keyword>
<feature type="compositionally biased region" description="Polar residues" evidence="1">
    <location>
        <begin position="11"/>
        <end position="25"/>
    </location>
</feature>
<organism evidence="3 4">
    <name type="scientific">Lasiosphaeria hispida</name>
    <dbReference type="NCBI Taxonomy" id="260671"/>
    <lineage>
        <taxon>Eukaryota</taxon>
        <taxon>Fungi</taxon>
        <taxon>Dikarya</taxon>
        <taxon>Ascomycota</taxon>
        <taxon>Pezizomycotina</taxon>
        <taxon>Sordariomycetes</taxon>
        <taxon>Sordariomycetidae</taxon>
        <taxon>Sordariales</taxon>
        <taxon>Lasiosphaeriaceae</taxon>
        <taxon>Lasiosphaeria</taxon>
    </lineage>
</organism>
<evidence type="ECO:0000256" key="1">
    <source>
        <dbReference type="SAM" id="MobiDB-lite"/>
    </source>
</evidence>
<keyword evidence="2" id="KW-0812">Transmembrane</keyword>
<name>A0AAJ0HI84_9PEZI</name>
<dbReference type="Proteomes" id="UP001275084">
    <property type="component" value="Unassembled WGS sequence"/>
</dbReference>
<evidence type="ECO:0000313" key="4">
    <source>
        <dbReference type="Proteomes" id="UP001275084"/>
    </source>
</evidence>
<proteinExistence type="predicted"/>